<reference evidence="1" key="1">
    <citation type="submission" date="2021-02" db="EMBL/GenBank/DDBJ databases">
        <authorList>
            <consortium name="DOE Joint Genome Institute"/>
            <person name="Ahrendt S."/>
            <person name="Looney B.P."/>
            <person name="Miyauchi S."/>
            <person name="Morin E."/>
            <person name="Drula E."/>
            <person name="Courty P.E."/>
            <person name="Chicoki N."/>
            <person name="Fauchery L."/>
            <person name="Kohler A."/>
            <person name="Kuo A."/>
            <person name="Labutti K."/>
            <person name="Pangilinan J."/>
            <person name="Lipzen A."/>
            <person name="Riley R."/>
            <person name="Andreopoulos W."/>
            <person name="He G."/>
            <person name="Johnson J."/>
            <person name="Barry K.W."/>
            <person name="Grigoriev I.V."/>
            <person name="Nagy L."/>
            <person name="Hibbett D."/>
            <person name="Henrissat B."/>
            <person name="Matheny P.B."/>
            <person name="Labbe J."/>
            <person name="Martin F."/>
        </authorList>
    </citation>
    <scope>NUCLEOTIDE SEQUENCE</scope>
    <source>
        <strain evidence="1">FP105234-sp</strain>
    </source>
</reference>
<keyword evidence="2" id="KW-1185">Reference proteome</keyword>
<reference evidence="1" key="2">
    <citation type="journal article" date="2022" name="New Phytol.">
        <title>Evolutionary transition to the ectomycorrhizal habit in the genomes of a hyperdiverse lineage of mushroom-forming fungi.</title>
        <authorList>
            <person name="Looney B."/>
            <person name="Miyauchi S."/>
            <person name="Morin E."/>
            <person name="Drula E."/>
            <person name="Courty P.E."/>
            <person name="Kohler A."/>
            <person name="Kuo A."/>
            <person name="LaButti K."/>
            <person name="Pangilinan J."/>
            <person name="Lipzen A."/>
            <person name="Riley R."/>
            <person name="Andreopoulos W."/>
            <person name="He G."/>
            <person name="Johnson J."/>
            <person name="Nolan M."/>
            <person name="Tritt A."/>
            <person name="Barry K.W."/>
            <person name="Grigoriev I.V."/>
            <person name="Nagy L.G."/>
            <person name="Hibbett D."/>
            <person name="Henrissat B."/>
            <person name="Matheny P.B."/>
            <person name="Labbe J."/>
            <person name="Martin F.M."/>
        </authorList>
    </citation>
    <scope>NUCLEOTIDE SEQUENCE</scope>
    <source>
        <strain evidence="1">FP105234-sp</strain>
    </source>
</reference>
<evidence type="ECO:0000313" key="1">
    <source>
        <dbReference type="EMBL" id="KAI0042719.1"/>
    </source>
</evidence>
<proteinExistence type="predicted"/>
<dbReference type="EMBL" id="MU276051">
    <property type="protein sequence ID" value="KAI0042719.1"/>
    <property type="molecule type" value="Genomic_DNA"/>
</dbReference>
<comment type="caution">
    <text evidence="1">The sequence shown here is derived from an EMBL/GenBank/DDBJ whole genome shotgun (WGS) entry which is preliminary data.</text>
</comment>
<accession>A0ACB8RFQ2</accession>
<name>A0ACB8RFQ2_9AGAM</name>
<protein>
    <submittedName>
        <fullName evidence="1">Uncharacterized protein</fullName>
    </submittedName>
</protein>
<dbReference type="Proteomes" id="UP000814033">
    <property type="component" value="Unassembled WGS sequence"/>
</dbReference>
<evidence type="ECO:0000313" key="2">
    <source>
        <dbReference type="Proteomes" id="UP000814033"/>
    </source>
</evidence>
<sequence>MTITLIPVLDPPTTRLPPSGRIKLSSQEELLQCLQYLRLIYNPEVRGSRRVSKSSRTIASTSSSSSPASLDALRADAFERSHALRWLTSLLAHTTDEALLARAAALLAACAGTSGAGTVARTFAFGDVAVQLTDAPLDNGDFGTVGAQTWGSACVLAEMAVEAPAAFGLDAAAGRLRVLELGAGTGLVSLAVGKVLEGMGGLAAEVVASDFHPTALANLRSNIAANFSEDGTGALSMSAHFLDWSRPDSACKAPFDAPFDVVFGADVVYDIKHAEWIRDTLERVLRRPGDAETSSARFHMVISLRPSFEAESESVERVFSREWAGHGVDNWILGITHEEVITCEAESGGNGEVDYAYYVIEWLAV</sequence>
<organism evidence="1 2">
    <name type="scientific">Auriscalpium vulgare</name>
    <dbReference type="NCBI Taxonomy" id="40419"/>
    <lineage>
        <taxon>Eukaryota</taxon>
        <taxon>Fungi</taxon>
        <taxon>Dikarya</taxon>
        <taxon>Basidiomycota</taxon>
        <taxon>Agaricomycotina</taxon>
        <taxon>Agaricomycetes</taxon>
        <taxon>Russulales</taxon>
        <taxon>Auriscalpiaceae</taxon>
        <taxon>Auriscalpium</taxon>
    </lineage>
</organism>
<gene>
    <name evidence="1" type="ORF">FA95DRAFT_1564049</name>
</gene>